<comment type="cofactor">
    <cofactor evidence="1">
        <name>FMN</name>
        <dbReference type="ChEBI" id="CHEBI:58210"/>
    </cofactor>
</comment>
<dbReference type="InterPro" id="IPR013785">
    <property type="entry name" value="Aldolase_TIM"/>
</dbReference>
<feature type="binding site" evidence="7">
    <location>
        <position position="264"/>
    </location>
    <ligand>
        <name>glyoxylate</name>
        <dbReference type="ChEBI" id="CHEBI:36655"/>
    </ligand>
</feature>
<feature type="binding site" evidence="7">
    <location>
        <begin position="292"/>
        <end position="296"/>
    </location>
    <ligand>
        <name>FMN</name>
        <dbReference type="ChEBI" id="CHEBI:58210"/>
    </ligand>
</feature>
<dbReference type="InterPro" id="IPR008259">
    <property type="entry name" value="FMN_hydac_DH_AS"/>
</dbReference>
<dbReference type="PANTHER" id="PTHR10578">
    <property type="entry name" value="S -2-HYDROXY-ACID OXIDASE-RELATED"/>
    <property type="match status" value="1"/>
</dbReference>
<dbReference type="FunFam" id="3.20.20.70:FF:000029">
    <property type="entry name" value="L-lactate dehydrogenase"/>
    <property type="match status" value="1"/>
</dbReference>
<proteinExistence type="inferred from homology"/>
<feature type="binding site" evidence="7">
    <location>
        <position position="132"/>
    </location>
    <ligand>
        <name>glyoxylate</name>
        <dbReference type="ChEBI" id="CHEBI:36655"/>
    </ligand>
</feature>
<dbReference type="Pfam" id="PF01070">
    <property type="entry name" value="FMN_dh"/>
    <property type="match status" value="1"/>
</dbReference>
<feature type="binding site" evidence="7">
    <location>
        <position position="112"/>
    </location>
    <ligand>
        <name>FMN</name>
        <dbReference type="ChEBI" id="CHEBI:58210"/>
    </ligand>
</feature>
<dbReference type="STRING" id="310780.SAMN05216267_1002204"/>
<evidence type="ECO:0000256" key="1">
    <source>
        <dbReference type="ARBA" id="ARBA00001917"/>
    </source>
</evidence>
<keyword evidence="4" id="KW-0560">Oxidoreductase</keyword>
<feature type="binding site" evidence="7">
    <location>
        <position position="259"/>
    </location>
    <ligand>
        <name>FMN</name>
        <dbReference type="ChEBI" id="CHEBI:58210"/>
    </ligand>
</feature>
<dbReference type="CDD" id="cd02809">
    <property type="entry name" value="alpha_hydroxyacid_oxid_FMN"/>
    <property type="match status" value="1"/>
</dbReference>
<dbReference type="SUPFAM" id="SSF51395">
    <property type="entry name" value="FMN-linked oxidoreductases"/>
    <property type="match status" value="1"/>
</dbReference>
<accession>A0A1H8EH16</accession>
<dbReference type="AlphaFoldDB" id="A0A1H8EH16"/>
<dbReference type="GO" id="GO:0016614">
    <property type="term" value="F:oxidoreductase activity, acting on CH-OH group of donors"/>
    <property type="evidence" value="ECO:0007669"/>
    <property type="project" value="UniProtKB-ARBA"/>
</dbReference>
<evidence type="ECO:0000313" key="9">
    <source>
        <dbReference type="EMBL" id="SEN18789.1"/>
    </source>
</evidence>
<keyword evidence="3 7" id="KW-0288">FMN</keyword>
<dbReference type="InterPro" id="IPR037396">
    <property type="entry name" value="FMN_HAD"/>
</dbReference>
<keyword evidence="2 7" id="KW-0285">Flavoprotein</keyword>
<dbReference type="Proteomes" id="UP000181951">
    <property type="component" value="Unassembled WGS sequence"/>
</dbReference>
<evidence type="ECO:0000256" key="4">
    <source>
        <dbReference type="ARBA" id="ARBA00023002"/>
    </source>
</evidence>
<evidence type="ECO:0000256" key="3">
    <source>
        <dbReference type="ARBA" id="ARBA00022643"/>
    </source>
</evidence>
<protein>
    <submittedName>
        <fullName evidence="9">4-hydroxymandelate oxidase</fullName>
    </submittedName>
</protein>
<evidence type="ECO:0000256" key="2">
    <source>
        <dbReference type="ARBA" id="ARBA00022630"/>
    </source>
</evidence>
<dbReference type="PROSITE" id="PS00557">
    <property type="entry name" value="FMN_HYDROXY_ACID_DH_1"/>
    <property type="match status" value="1"/>
</dbReference>
<evidence type="ECO:0000256" key="5">
    <source>
        <dbReference type="ARBA" id="ARBA00024042"/>
    </source>
</evidence>
<dbReference type="EMBL" id="FODD01000002">
    <property type="protein sequence ID" value="SEN18789.1"/>
    <property type="molecule type" value="Genomic_DNA"/>
</dbReference>
<feature type="binding site" evidence="7">
    <location>
        <position position="134"/>
    </location>
    <ligand>
        <name>glyoxylate</name>
        <dbReference type="ChEBI" id="CHEBI:36655"/>
    </ligand>
</feature>
<dbReference type="PANTHER" id="PTHR10578:SF143">
    <property type="entry name" value="FMN-DEPENDENT ALPHA-HYDROXY ACID DEHYDROGENASE PB1A11.03"/>
    <property type="match status" value="1"/>
</dbReference>
<evidence type="ECO:0000256" key="6">
    <source>
        <dbReference type="PIRSR" id="PIRSR000138-1"/>
    </source>
</evidence>
<evidence type="ECO:0000313" key="10">
    <source>
        <dbReference type="Proteomes" id="UP000181951"/>
    </source>
</evidence>
<dbReference type="GO" id="GO:0010181">
    <property type="term" value="F:FMN binding"/>
    <property type="evidence" value="ECO:0007669"/>
    <property type="project" value="InterPro"/>
</dbReference>
<comment type="similarity">
    <text evidence="5">Belongs to the FMN-dependent alpha-hydroxy acid dehydrogenase family.</text>
</comment>
<dbReference type="PIRSF" id="PIRSF000138">
    <property type="entry name" value="Al-hdrx_acd_dh"/>
    <property type="match status" value="1"/>
</dbReference>
<feature type="binding site" evidence="7">
    <location>
        <position position="169"/>
    </location>
    <ligand>
        <name>glyoxylate</name>
        <dbReference type="ChEBI" id="CHEBI:36655"/>
    </ligand>
</feature>
<dbReference type="PROSITE" id="PS51349">
    <property type="entry name" value="FMN_HYDROXY_ACID_DH_2"/>
    <property type="match status" value="1"/>
</dbReference>
<name>A0A1H8EH16_9ACTN</name>
<dbReference type="Gene3D" id="3.20.20.70">
    <property type="entry name" value="Aldolase class I"/>
    <property type="match status" value="1"/>
</dbReference>
<evidence type="ECO:0000259" key="8">
    <source>
        <dbReference type="PROSITE" id="PS51349"/>
    </source>
</evidence>
<sequence length="375" mass="38081">MTAVLPADLLAPADAEGPASAVLQPMIERFVNGAAGDGLTLRANRAALDAICVVPRVLRDVSATDSSTVLLGAPCAVPAAVAPMAYQHAFHPDGELAVARAARDAGMPFTVSTFSSVPVEEIAAAGGTTWFQLYWLRDRGVTADLLARAESAGCSALVLTVDTPRMGRRQADLRGSFRLPDGVRAAHFDGSADGLPAAARTGVSAIASQTAGLVDPSLSWRDLEWLRERTRLPLVLKGILDPRDAAAAAGLGADAIVVSNHGGRQLDGAQPAITALPAVAAAVAGRCEVLFDSGIRSGTDILKALALGAGAVLVGRPVLWGLAAAGQAGVHRVLDLFRTELHNAMALAGCPDLAAVAGLATTGGPVPATAAGSVR</sequence>
<feature type="domain" description="FMN hydroxy acid dehydrogenase" evidence="8">
    <location>
        <begin position="4"/>
        <end position="366"/>
    </location>
</feature>
<feature type="binding site" evidence="7">
    <location>
        <begin position="315"/>
        <end position="316"/>
    </location>
    <ligand>
        <name>FMN</name>
        <dbReference type="ChEBI" id="CHEBI:58210"/>
    </ligand>
</feature>
<reference evidence="9 10" key="1">
    <citation type="submission" date="2016-10" db="EMBL/GenBank/DDBJ databases">
        <authorList>
            <person name="de Groot N.N."/>
        </authorList>
    </citation>
    <scope>NUCLEOTIDE SEQUENCE [LARGE SCALE GENOMIC DNA]</scope>
    <source>
        <strain evidence="9 10">CGMCC 4.2026</strain>
    </source>
</reference>
<organism evidence="9 10">
    <name type="scientific">Actinacidiphila rubida</name>
    <dbReference type="NCBI Taxonomy" id="310780"/>
    <lineage>
        <taxon>Bacteria</taxon>
        <taxon>Bacillati</taxon>
        <taxon>Actinomycetota</taxon>
        <taxon>Actinomycetes</taxon>
        <taxon>Kitasatosporales</taxon>
        <taxon>Streptomycetaceae</taxon>
        <taxon>Actinacidiphila</taxon>
    </lineage>
</organism>
<feature type="active site" description="Proton acceptor" evidence="6">
    <location>
        <position position="261"/>
    </location>
</feature>
<keyword evidence="10" id="KW-1185">Reference proteome</keyword>
<feature type="binding site" evidence="7">
    <location>
        <position position="160"/>
    </location>
    <ligand>
        <name>FMN</name>
        <dbReference type="ChEBI" id="CHEBI:58210"/>
    </ligand>
</feature>
<feature type="binding site" evidence="7">
    <location>
        <position position="261"/>
    </location>
    <ligand>
        <name>glyoxylate</name>
        <dbReference type="ChEBI" id="CHEBI:36655"/>
    </ligand>
</feature>
<dbReference type="InterPro" id="IPR000262">
    <property type="entry name" value="FMN-dep_DH"/>
</dbReference>
<feature type="binding site" evidence="7">
    <location>
        <position position="237"/>
    </location>
    <ligand>
        <name>FMN</name>
        <dbReference type="ChEBI" id="CHEBI:58210"/>
    </ligand>
</feature>
<evidence type="ECO:0000256" key="7">
    <source>
        <dbReference type="PIRSR" id="PIRSR000138-2"/>
    </source>
</evidence>
<gene>
    <name evidence="9" type="ORF">SAMN05216267_1002204</name>
</gene>
<feature type="binding site" evidence="7">
    <location>
        <begin position="83"/>
        <end position="85"/>
    </location>
    <ligand>
        <name>FMN</name>
        <dbReference type="ChEBI" id="CHEBI:58210"/>
    </ligand>
</feature>
<dbReference type="InterPro" id="IPR012133">
    <property type="entry name" value="Alpha-hydoxy_acid_DH_FMN"/>
</dbReference>
<dbReference type="RefSeq" id="WP_069466709.1">
    <property type="nucleotide sequence ID" value="NZ_FODD01000002.1"/>
</dbReference>